<feature type="transmembrane region" description="Helical" evidence="6">
    <location>
        <begin position="413"/>
        <end position="433"/>
    </location>
</feature>
<dbReference type="Pfam" id="PF00361">
    <property type="entry name" value="Proton_antipo_M"/>
    <property type="match status" value="1"/>
</dbReference>
<dbReference type="InterPro" id="IPR001516">
    <property type="entry name" value="Proton_antipo_N"/>
</dbReference>
<feature type="transmembrane region" description="Helical" evidence="6">
    <location>
        <begin position="247"/>
        <end position="267"/>
    </location>
</feature>
<keyword evidence="3 6" id="KW-1133">Transmembrane helix</keyword>
<evidence type="ECO:0000259" key="7">
    <source>
        <dbReference type="Pfam" id="PF00361"/>
    </source>
</evidence>
<feature type="transmembrane region" description="Helical" evidence="6">
    <location>
        <begin position="307"/>
        <end position="325"/>
    </location>
</feature>
<feature type="transmembrane region" description="Helical" evidence="6">
    <location>
        <begin position="453"/>
        <end position="473"/>
    </location>
</feature>
<name>A0A346E069_9ENTR</name>
<comment type="subcellular location">
    <subcellularLocation>
        <location evidence="1">Endomembrane system</location>
        <topology evidence="1">Multi-pass membrane protein</topology>
    </subcellularLocation>
    <subcellularLocation>
        <location evidence="5">Membrane</location>
        <topology evidence="5">Multi-pass membrane protein</topology>
    </subcellularLocation>
</comment>
<dbReference type="GO" id="GO:0016020">
    <property type="term" value="C:membrane"/>
    <property type="evidence" value="ECO:0007669"/>
    <property type="project" value="UniProtKB-SubCell"/>
</dbReference>
<sequence>MKILSIIIISPLISSILIMILNKKYSKNIIPLLGIGSILISTIITLYNLIYFKNHEKNIYIQKLWKLMTIKNYHININLLIDNLSINMLVMITSISLLIHIFSKWYMKEEKYLKRYFALMNFFVFNMIILVLTDNLITIFFGWEGVGICSYLLIGFYHKNYKNVKAAMKAFIITKIGSICLIISILIIYKTFGTLNILKIKTLALEYSNYNNKNIKLMNLLLLIAAISKSAQVPLHTWLLNAMVGPTPVSALIHAATMVTAGIYLILRTHTLFILTPKIFNLIGIIGGITIISSGLSAIKEKNIKKILAYSTISQLGYIFIMISTRCWNTATLHLMNHAYFKSLLFLATGSIITILQNEQNILKMGGLYKKIPLIYLYFLIGGASLLGIPIITSGGYSKNIILSNLLINNNNILILIGLIGILLTTIYTTRLITKIFHGNNYYKLKEIKINNLFHNIPLIILTILSTSIGGILTIYLNKIKYKNIIILEIISIIIIITGSIITLKLQHYGKKNKQKKDKIKNILKYLFITEKIDNLYKIILIKPFNKLILYIKKDPLNEIILFTKKTTYYISNSIEFLSNDNIRWYITTITISGIIIISFILIDI</sequence>
<dbReference type="Gene3D" id="1.20.5.2700">
    <property type="match status" value="1"/>
</dbReference>
<feature type="transmembrane region" description="Helical" evidence="6">
    <location>
        <begin position="583"/>
        <end position="603"/>
    </location>
</feature>
<evidence type="ECO:0000256" key="6">
    <source>
        <dbReference type="SAM" id="Phobius"/>
    </source>
</evidence>
<gene>
    <name evidence="9" type="ORF">C9I82_426</name>
</gene>
<organism evidence="9 10">
    <name type="scientific">Candidatus Purcelliella pentastirinorum</name>
    <dbReference type="NCBI Taxonomy" id="472834"/>
    <lineage>
        <taxon>Bacteria</taxon>
        <taxon>Pseudomonadati</taxon>
        <taxon>Pseudomonadota</taxon>
        <taxon>Gammaproteobacteria</taxon>
        <taxon>Enterobacterales</taxon>
        <taxon>Enterobacteriaceae</taxon>
        <taxon>Candidatus Purcelliella</taxon>
    </lineage>
</organism>
<evidence type="ECO:0000259" key="8">
    <source>
        <dbReference type="Pfam" id="PF00662"/>
    </source>
</evidence>
<evidence type="ECO:0000313" key="10">
    <source>
        <dbReference type="Proteomes" id="UP000256856"/>
    </source>
</evidence>
<dbReference type="AlphaFoldDB" id="A0A346E069"/>
<reference evidence="9 10" key="1">
    <citation type="submission" date="2018-03" db="EMBL/GenBank/DDBJ databases">
        <title>A parallel universe: an anciently diverged bacterial symbiosis in a Hawaiian planthopper (Hemiptera: Cixiidae) reveals rearranged nutritional responsibilities.</title>
        <authorList>
            <person name="Bennett G."/>
            <person name="Mao M."/>
        </authorList>
    </citation>
    <scope>NUCLEOTIDE SEQUENCE [LARGE SCALE GENOMIC DNA]</scope>
    <source>
        <strain evidence="9 10">OLIH</strain>
    </source>
</reference>
<evidence type="ECO:0000256" key="3">
    <source>
        <dbReference type="ARBA" id="ARBA00022989"/>
    </source>
</evidence>
<dbReference type="OrthoDB" id="9811798at2"/>
<keyword evidence="9" id="KW-0830">Ubiquinone</keyword>
<feature type="transmembrane region" description="Helical" evidence="6">
    <location>
        <begin position="84"/>
        <end position="103"/>
    </location>
</feature>
<dbReference type="KEGG" id="ppet:C9I82_426"/>
<feature type="transmembrane region" description="Helical" evidence="6">
    <location>
        <begin position="485"/>
        <end position="506"/>
    </location>
</feature>
<keyword evidence="2 5" id="KW-0812">Transmembrane</keyword>
<feature type="transmembrane region" description="Helical" evidence="6">
    <location>
        <begin position="170"/>
        <end position="189"/>
    </location>
</feature>
<keyword evidence="10" id="KW-1185">Reference proteome</keyword>
<evidence type="ECO:0000313" key="9">
    <source>
        <dbReference type="EMBL" id="AXN02374.1"/>
    </source>
</evidence>
<feature type="domain" description="NADH:quinone oxidoreductase/Mrp antiporter transmembrane" evidence="7">
    <location>
        <begin position="134"/>
        <end position="425"/>
    </location>
</feature>
<dbReference type="NCBIfam" id="TIGR01974">
    <property type="entry name" value="NDH_I_L"/>
    <property type="match status" value="1"/>
</dbReference>
<evidence type="ECO:0000256" key="5">
    <source>
        <dbReference type="RuleBase" id="RU000320"/>
    </source>
</evidence>
<protein>
    <submittedName>
        <fullName evidence="9">NADH-ubiquinone oxidoreductase chain L</fullName>
    </submittedName>
</protein>
<dbReference type="GO" id="GO:0003954">
    <property type="term" value="F:NADH dehydrogenase activity"/>
    <property type="evidence" value="ECO:0007669"/>
    <property type="project" value="TreeGrafter"/>
</dbReference>
<dbReference type="PRINTS" id="PR01434">
    <property type="entry name" value="NADHDHGNASE5"/>
</dbReference>
<feature type="transmembrane region" description="Helical" evidence="6">
    <location>
        <begin position="139"/>
        <end position="158"/>
    </location>
</feature>
<feature type="transmembrane region" description="Helical" evidence="6">
    <location>
        <begin position="29"/>
        <end position="50"/>
    </location>
</feature>
<feature type="transmembrane region" description="Helical" evidence="6">
    <location>
        <begin position="6"/>
        <end position="22"/>
    </location>
</feature>
<evidence type="ECO:0000256" key="1">
    <source>
        <dbReference type="ARBA" id="ARBA00004127"/>
    </source>
</evidence>
<proteinExistence type="predicted"/>
<dbReference type="GO" id="GO:0008137">
    <property type="term" value="F:NADH dehydrogenase (ubiquinone) activity"/>
    <property type="evidence" value="ECO:0007669"/>
    <property type="project" value="InterPro"/>
</dbReference>
<dbReference type="RefSeq" id="WP_115956199.1">
    <property type="nucleotide sequence ID" value="NZ_CP028374.1"/>
</dbReference>
<feature type="transmembrane region" description="Helical" evidence="6">
    <location>
        <begin position="115"/>
        <end position="133"/>
    </location>
</feature>
<dbReference type="InterPro" id="IPR018393">
    <property type="entry name" value="NADHpl_OxRdtase_5_subgr"/>
</dbReference>
<dbReference type="InterPro" id="IPR003945">
    <property type="entry name" value="NU5C-like"/>
</dbReference>
<dbReference type="GO" id="GO:0015990">
    <property type="term" value="P:electron transport coupled proton transport"/>
    <property type="evidence" value="ECO:0007669"/>
    <property type="project" value="TreeGrafter"/>
</dbReference>
<dbReference type="EMBL" id="CP028374">
    <property type="protein sequence ID" value="AXN02374.1"/>
    <property type="molecule type" value="Genomic_DNA"/>
</dbReference>
<accession>A0A346E069</accession>
<feature type="transmembrane region" description="Helical" evidence="6">
    <location>
        <begin position="376"/>
        <end position="393"/>
    </location>
</feature>
<dbReference type="NCBIfam" id="NF005141">
    <property type="entry name" value="PRK06590.1"/>
    <property type="match status" value="1"/>
</dbReference>
<dbReference type="PANTHER" id="PTHR42829:SF2">
    <property type="entry name" value="NADH-UBIQUINONE OXIDOREDUCTASE CHAIN 5"/>
    <property type="match status" value="1"/>
</dbReference>
<dbReference type="Proteomes" id="UP000256856">
    <property type="component" value="Chromosome"/>
</dbReference>
<evidence type="ECO:0000256" key="4">
    <source>
        <dbReference type="ARBA" id="ARBA00023136"/>
    </source>
</evidence>
<feature type="transmembrane region" description="Helical" evidence="6">
    <location>
        <begin position="279"/>
        <end position="300"/>
    </location>
</feature>
<dbReference type="GO" id="GO:0042773">
    <property type="term" value="P:ATP synthesis coupled electron transport"/>
    <property type="evidence" value="ECO:0007669"/>
    <property type="project" value="InterPro"/>
</dbReference>
<dbReference type="PRINTS" id="PR01435">
    <property type="entry name" value="NPOXDRDTASE5"/>
</dbReference>
<evidence type="ECO:0000256" key="2">
    <source>
        <dbReference type="ARBA" id="ARBA00022692"/>
    </source>
</evidence>
<dbReference type="GO" id="GO:0012505">
    <property type="term" value="C:endomembrane system"/>
    <property type="evidence" value="ECO:0007669"/>
    <property type="project" value="UniProtKB-SubCell"/>
</dbReference>
<dbReference type="InterPro" id="IPR001750">
    <property type="entry name" value="ND/Mrp_TM"/>
</dbReference>
<keyword evidence="4 6" id="KW-0472">Membrane</keyword>
<dbReference type="PANTHER" id="PTHR42829">
    <property type="entry name" value="NADH-UBIQUINONE OXIDOREDUCTASE CHAIN 5"/>
    <property type="match status" value="1"/>
</dbReference>
<dbReference type="Pfam" id="PF00662">
    <property type="entry name" value="Proton_antipo_N"/>
    <property type="match status" value="1"/>
</dbReference>
<feature type="domain" description="NADH-Ubiquinone oxidoreductase (complex I) chain 5 N-terminal" evidence="8">
    <location>
        <begin position="68"/>
        <end position="117"/>
    </location>
</feature>